<accession>A0ABW2XTX8</accession>
<dbReference type="InterPro" id="IPR029055">
    <property type="entry name" value="Ntn_hydrolases_N"/>
</dbReference>
<organism evidence="1 2">
    <name type="scientific">Actinomadura fibrosa</name>
    <dbReference type="NCBI Taxonomy" id="111802"/>
    <lineage>
        <taxon>Bacteria</taxon>
        <taxon>Bacillati</taxon>
        <taxon>Actinomycetota</taxon>
        <taxon>Actinomycetes</taxon>
        <taxon>Streptosporangiales</taxon>
        <taxon>Thermomonosporaceae</taxon>
        <taxon>Actinomadura</taxon>
    </lineage>
</organism>
<gene>
    <name evidence="1" type="primary">egtC</name>
    <name evidence="1" type="ORF">ACFQZM_32655</name>
</gene>
<sequence>MCRHFAWIGAPRSLHALFYEPSYGLVEQAKIPRWQQIGLVNKDGFGAGWHHDGRTSVYRVTTPIWEDTGFPATARDLRAGCVLGAVRAASPGMPIERTANAPFTDGAVLFSLNGQLDLARTAELLEPGREPESGCDSAFLAALLWQRLDAGEPLPAAVENLLYDVVALDPAACLNMLATDGALAVATTWAETLCYRREPDGVLVASEPHDDAGDWTTVPDRSLVVADASGADVRPLRPVPEAAPAVVPGEAVPG</sequence>
<dbReference type="NCBIfam" id="TIGR03442">
    <property type="entry name" value="ergothioneine biosynthesis protein EgtC"/>
    <property type="match status" value="1"/>
</dbReference>
<dbReference type="PANTHER" id="PTHR43187">
    <property type="entry name" value="GLUTAMINE AMIDOTRANSFERASE DUG3-RELATED"/>
    <property type="match status" value="1"/>
</dbReference>
<dbReference type="InterPro" id="IPR052373">
    <property type="entry name" value="Gamma-glu_amide_hydrolase"/>
</dbReference>
<dbReference type="RefSeq" id="WP_131758783.1">
    <property type="nucleotide sequence ID" value="NZ_CAACUY010000059.1"/>
</dbReference>
<name>A0ABW2XTX8_9ACTN</name>
<reference evidence="2" key="1">
    <citation type="journal article" date="2019" name="Int. J. Syst. Evol. Microbiol.">
        <title>The Global Catalogue of Microorganisms (GCM) 10K type strain sequencing project: providing services to taxonomists for standard genome sequencing and annotation.</title>
        <authorList>
            <consortium name="The Broad Institute Genomics Platform"/>
            <consortium name="The Broad Institute Genome Sequencing Center for Infectious Disease"/>
            <person name="Wu L."/>
            <person name="Ma J."/>
        </authorList>
    </citation>
    <scope>NUCLEOTIDE SEQUENCE [LARGE SCALE GENOMIC DNA]</scope>
    <source>
        <strain evidence="2">JCM 9371</strain>
    </source>
</reference>
<evidence type="ECO:0000313" key="1">
    <source>
        <dbReference type="EMBL" id="MFD0689277.1"/>
    </source>
</evidence>
<evidence type="ECO:0000313" key="2">
    <source>
        <dbReference type="Proteomes" id="UP001597063"/>
    </source>
</evidence>
<dbReference type="EMBL" id="JBHTGP010000017">
    <property type="protein sequence ID" value="MFD0689277.1"/>
    <property type="molecule type" value="Genomic_DNA"/>
</dbReference>
<dbReference type="InterPro" id="IPR017808">
    <property type="entry name" value="EgtC"/>
</dbReference>
<dbReference type="Gene3D" id="3.60.20.10">
    <property type="entry name" value="Glutamine Phosphoribosylpyrophosphate, subunit 1, domain 1"/>
    <property type="match status" value="1"/>
</dbReference>
<proteinExistence type="predicted"/>
<protein>
    <submittedName>
        <fullName evidence="1">Ergothioneine biosynthesis protein EgtC</fullName>
    </submittedName>
</protein>
<dbReference type="PANTHER" id="PTHR43187:SF2">
    <property type="entry name" value="GAMMA-GLUTAMYL-HERCYNYLCYSTEINE SULFOXIDE HYDROLASE"/>
    <property type="match status" value="1"/>
</dbReference>
<dbReference type="SUPFAM" id="SSF56235">
    <property type="entry name" value="N-terminal nucleophile aminohydrolases (Ntn hydrolases)"/>
    <property type="match status" value="1"/>
</dbReference>
<dbReference type="Proteomes" id="UP001597063">
    <property type="component" value="Unassembled WGS sequence"/>
</dbReference>
<comment type="caution">
    <text evidence="1">The sequence shown here is derived from an EMBL/GenBank/DDBJ whole genome shotgun (WGS) entry which is preliminary data.</text>
</comment>
<keyword evidence="2" id="KW-1185">Reference proteome</keyword>
<dbReference type="CDD" id="cd01908">
    <property type="entry name" value="YafJ"/>
    <property type="match status" value="1"/>
</dbReference>